<gene>
    <name evidence="5" type="ORF">N656DRAFT_360601</name>
</gene>
<reference evidence="5" key="1">
    <citation type="journal article" date="2023" name="Mol. Phylogenet. Evol.">
        <title>Genome-scale phylogeny and comparative genomics of the fungal order Sordariales.</title>
        <authorList>
            <person name="Hensen N."/>
            <person name="Bonometti L."/>
            <person name="Westerberg I."/>
            <person name="Brannstrom I.O."/>
            <person name="Guillou S."/>
            <person name="Cros-Aarteil S."/>
            <person name="Calhoun S."/>
            <person name="Haridas S."/>
            <person name="Kuo A."/>
            <person name="Mondo S."/>
            <person name="Pangilinan J."/>
            <person name="Riley R."/>
            <person name="LaButti K."/>
            <person name="Andreopoulos B."/>
            <person name="Lipzen A."/>
            <person name="Chen C."/>
            <person name="Yan M."/>
            <person name="Daum C."/>
            <person name="Ng V."/>
            <person name="Clum A."/>
            <person name="Steindorff A."/>
            <person name="Ohm R.A."/>
            <person name="Martin F."/>
            <person name="Silar P."/>
            <person name="Natvig D.O."/>
            <person name="Lalanne C."/>
            <person name="Gautier V."/>
            <person name="Ament-Velasquez S.L."/>
            <person name="Kruys A."/>
            <person name="Hutchinson M.I."/>
            <person name="Powell A.J."/>
            <person name="Barry K."/>
            <person name="Miller A.N."/>
            <person name="Grigoriev I.V."/>
            <person name="Debuchy R."/>
            <person name="Gladieux P."/>
            <person name="Hiltunen Thoren M."/>
            <person name="Johannesson H."/>
        </authorList>
    </citation>
    <scope>NUCLEOTIDE SEQUENCE</scope>
    <source>
        <strain evidence="5">CBS 508.74</strain>
    </source>
</reference>
<evidence type="ECO:0000256" key="3">
    <source>
        <dbReference type="ARBA" id="ARBA00022679"/>
    </source>
</evidence>
<dbReference type="Pfam" id="PF05724">
    <property type="entry name" value="TPMT"/>
    <property type="match status" value="1"/>
</dbReference>
<keyword evidence="1" id="KW-0597">Phosphoprotein</keyword>
<dbReference type="PANTHER" id="PTHR32183">
    <property type="match status" value="1"/>
</dbReference>
<keyword evidence="4" id="KW-0949">S-adenosyl-L-methionine</keyword>
<dbReference type="PROSITE" id="PS51585">
    <property type="entry name" value="SAM_MT_TPMT"/>
    <property type="match status" value="1"/>
</dbReference>
<accession>A0AAN6QFE9</accession>
<evidence type="ECO:0000256" key="2">
    <source>
        <dbReference type="ARBA" id="ARBA00022603"/>
    </source>
</evidence>
<dbReference type="EMBL" id="MU853358">
    <property type="protein sequence ID" value="KAK4109173.1"/>
    <property type="molecule type" value="Genomic_DNA"/>
</dbReference>
<dbReference type="AlphaFoldDB" id="A0AAN6QFE9"/>
<dbReference type="GeneID" id="89933502"/>
<organism evidence="5 6">
    <name type="scientific">Canariomyces notabilis</name>
    <dbReference type="NCBI Taxonomy" id="2074819"/>
    <lineage>
        <taxon>Eukaryota</taxon>
        <taxon>Fungi</taxon>
        <taxon>Dikarya</taxon>
        <taxon>Ascomycota</taxon>
        <taxon>Pezizomycotina</taxon>
        <taxon>Sordariomycetes</taxon>
        <taxon>Sordariomycetidae</taxon>
        <taxon>Sordariales</taxon>
        <taxon>Chaetomiaceae</taxon>
        <taxon>Canariomyces</taxon>
    </lineage>
</organism>
<sequence>MSDPNPAPTGRLLSHFANRDRQQQSAGWSELWDADESQLWDRGMPSPALIDFLDSEGASRLTGTEDGRRPKALVPGCGRGYDVVMLALHGFDAFGLEVSPKAVETARDHAEKELAKPSAYSFADQDDKRLTGAAKGIVTFVCGDFFQNDWEAGCFSAGEPRGFDLIYDYTFLCALLPEMRKDWARRMKELLRPSGLLVCLEFPLYKDLTAPGPPWGLQGVHWNLLAEGGDGIVDQQTSTLATTGGQGSFKRILYIKPERSYEVGRGTDMLSVWTLKRES</sequence>
<evidence type="ECO:0000313" key="6">
    <source>
        <dbReference type="Proteomes" id="UP001302812"/>
    </source>
</evidence>
<dbReference type="CDD" id="cd02440">
    <property type="entry name" value="AdoMet_MTases"/>
    <property type="match status" value="1"/>
</dbReference>
<evidence type="ECO:0000256" key="1">
    <source>
        <dbReference type="ARBA" id="ARBA00022553"/>
    </source>
</evidence>
<dbReference type="GO" id="GO:0032259">
    <property type="term" value="P:methylation"/>
    <property type="evidence" value="ECO:0007669"/>
    <property type="project" value="UniProtKB-KW"/>
</dbReference>
<keyword evidence="2 5" id="KW-0489">Methyltransferase</keyword>
<dbReference type="InterPro" id="IPR008854">
    <property type="entry name" value="TPMT"/>
</dbReference>
<dbReference type="PANTHER" id="PTHR32183:SF6">
    <property type="entry name" value="CYSTEINE SULFINATE DESULFINASE_CYSTEINE DESULFURASE AND RELATED ENZYMES"/>
    <property type="match status" value="1"/>
</dbReference>
<dbReference type="Proteomes" id="UP001302812">
    <property type="component" value="Unassembled WGS sequence"/>
</dbReference>
<evidence type="ECO:0000313" key="5">
    <source>
        <dbReference type="EMBL" id="KAK4109173.1"/>
    </source>
</evidence>
<dbReference type="RefSeq" id="XP_064666743.1">
    <property type="nucleotide sequence ID" value="XM_064809378.1"/>
</dbReference>
<dbReference type="SUPFAM" id="SSF53335">
    <property type="entry name" value="S-adenosyl-L-methionine-dependent methyltransferases"/>
    <property type="match status" value="1"/>
</dbReference>
<keyword evidence="3" id="KW-0808">Transferase</keyword>
<comment type="caution">
    <text evidence="5">The sequence shown here is derived from an EMBL/GenBank/DDBJ whole genome shotgun (WGS) entry which is preliminary data.</text>
</comment>
<proteinExistence type="predicted"/>
<dbReference type="InterPro" id="IPR029063">
    <property type="entry name" value="SAM-dependent_MTases_sf"/>
</dbReference>
<dbReference type="GO" id="GO:0008757">
    <property type="term" value="F:S-adenosylmethionine-dependent methyltransferase activity"/>
    <property type="evidence" value="ECO:0007669"/>
    <property type="project" value="InterPro"/>
</dbReference>
<protein>
    <submittedName>
        <fullName evidence="5">S-adenosyl-L-methionine-dependent methyltransferase</fullName>
    </submittedName>
</protein>
<dbReference type="Gene3D" id="3.40.50.150">
    <property type="entry name" value="Vaccinia Virus protein VP39"/>
    <property type="match status" value="1"/>
</dbReference>
<reference evidence="5" key="2">
    <citation type="submission" date="2023-05" db="EMBL/GenBank/DDBJ databases">
        <authorList>
            <consortium name="Lawrence Berkeley National Laboratory"/>
            <person name="Steindorff A."/>
            <person name="Hensen N."/>
            <person name="Bonometti L."/>
            <person name="Westerberg I."/>
            <person name="Brannstrom I.O."/>
            <person name="Guillou S."/>
            <person name="Cros-Aarteil S."/>
            <person name="Calhoun S."/>
            <person name="Haridas S."/>
            <person name="Kuo A."/>
            <person name="Mondo S."/>
            <person name="Pangilinan J."/>
            <person name="Riley R."/>
            <person name="Labutti K."/>
            <person name="Andreopoulos B."/>
            <person name="Lipzen A."/>
            <person name="Chen C."/>
            <person name="Yanf M."/>
            <person name="Daum C."/>
            <person name="Ng V."/>
            <person name="Clum A."/>
            <person name="Ohm R."/>
            <person name="Martin F."/>
            <person name="Silar P."/>
            <person name="Natvig D."/>
            <person name="Lalanne C."/>
            <person name="Gautier V."/>
            <person name="Ament-Velasquez S.L."/>
            <person name="Kruys A."/>
            <person name="Hutchinson M.I."/>
            <person name="Powell A.J."/>
            <person name="Barry K."/>
            <person name="Miller A.N."/>
            <person name="Grigoriev I.V."/>
            <person name="Debuchy R."/>
            <person name="Gladieux P."/>
            <person name="Thoren M.H."/>
            <person name="Johannesson H."/>
        </authorList>
    </citation>
    <scope>NUCLEOTIDE SEQUENCE</scope>
    <source>
        <strain evidence="5">CBS 508.74</strain>
    </source>
</reference>
<evidence type="ECO:0000256" key="4">
    <source>
        <dbReference type="ARBA" id="ARBA00022691"/>
    </source>
</evidence>
<keyword evidence="6" id="KW-1185">Reference proteome</keyword>
<name>A0AAN6QFE9_9PEZI</name>